<accession>A0ABP8XD72</accession>
<comment type="caution">
    <text evidence="5">The sequence shown here is derived from an EMBL/GenBank/DDBJ whole genome shotgun (WGS) entry which is preliminary data.</text>
</comment>
<dbReference type="InterPro" id="IPR036388">
    <property type="entry name" value="WH-like_DNA-bd_sf"/>
</dbReference>
<reference evidence="6" key="1">
    <citation type="journal article" date="2019" name="Int. J. Syst. Evol. Microbiol.">
        <title>The Global Catalogue of Microorganisms (GCM) 10K type strain sequencing project: providing services to taxonomists for standard genome sequencing and annotation.</title>
        <authorList>
            <consortium name="The Broad Institute Genomics Platform"/>
            <consortium name="The Broad Institute Genome Sequencing Center for Infectious Disease"/>
            <person name="Wu L."/>
            <person name="Ma J."/>
        </authorList>
    </citation>
    <scope>NUCLEOTIDE SEQUENCE [LARGE SCALE GENOMIC DNA]</scope>
    <source>
        <strain evidence="6">JCM 18055</strain>
    </source>
</reference>
<keyword evidence="6" id="KW-1185">Reference proteome</keyword>
<dbReference type="Proteomes" id="UP001500325">
    <property type="component" value="Unassembled WGS sequence"/>
</dbReference>
<dbReference type="Pfam" id="PF07729">
    <property type="entry name" value="FCD"/>
    <property type="match status" value="1"/>
</dbReference>
<dbReference type="InterPro" id="IPR008920">
    <property type="entry name" value="TF_FadR/GntR_C"/>
</dbReference>
<dbReference type="PANTHER" id="PTHR43537">
    <property type="entry name" value="TRANSCRIPTIONAL REGULATOR, GNTR FAMILY"/>
    <property type="match status" value="1"/>
</dbReference>
<keyword evidence="2" id="KW-0238">DNA-binding</keyword>
<dbReference type="Gene3D" id="1.20.120.530">
    <property type="entry name" value="GntR ligand-binding domain-like"/>
    <property type="match status" value="1"/>
</dbReference>
<dbReference type="SUPFAM" id="SSF48008">
    <property type="entry name" value="GntR ligand-binding domain-like"/>
    <property type="match status" value="1"/>
</dbReference>
<dbReference type="InterPro" id="IPR011711">
    <property type="entry name" value="GntR_C"/>
</dbReference>
<sequence>MAIAGGVPVGTERRQLSEHVAMVVREAIMSGELRGADYLRTEQLAERLGVSATPVREALMVLHSEGAVRWEPRRGFRVVPLTERDVVDMFAVAAFIEGELAARAVDLLPDAEVTRLHELQAVLADAARQGDPDEVFRTNHEIHSAINRPGLSARLQTQLTMSLKYLPRSHYGRVDGWVEASVRDHGPVLAALAARDAEAARAAMRDHMLHIGELLRAHLDRVGVFGA</sequence>
<proteinExistence type="predicted"/>
<name>A0ABP8XD72_9PSEU</name>
<evidence type="ECO:0000256" key="2">
    <source>
        <dbReference type="ARBA" id="ARBA00023125"/>
    </source>
</evidence>
<evidence type="ECO:0000256" key="3">
    <source>
        <dbReference type="ARBA" id="ARBA00023163"/>
    </source>
</evidence>
<feature type="domain" description="HTH gntR-type" evidence="4">
    <location>
        <begin position="14"/>
        <end position="81"/>
    </location>
</feature>
<dbReference type="InterPro" id="IPR036390">
    <property type="entry name" value="WH_DNA-bd_sf"/>
</dbReference>
<dbReference type="SMART" id="SM00895">
    <property type="entry name" value="FCD"/>
    <property type="match status" value="1"/>
</dbReference>
<dbReference type="PROSITE" id="PS50949">
    <property type="entry name" value="HTH_GNTR"/>
    <property type="match status" value="1"/>
</dbReference>
<dbReference type="PANTHER" id="PTHR43537:SF24">
    <property type="entry name" value="GLUCONATE OPERON TRANSCRIPTIONAL REPRESSOR"/>
    <property type="match status" value="1"/>
</dbReference>
<dbReference type="EMBL" id="BAABIC010000019">
    <property type="protein sequence ID" value="GAA4703817.1"/>
    <property type="molecule type" value="Genomic_DNA"/>
</dbReference>
<evidence type="ECO:0000256" key="1">
    <source>
        <dbReference type="ARBA" id="ARBA00023015"/>
    </source>
</evidence>
<keyword evidence="1" id="KW-0805">Transcription regulation</keyword>
<dbReference type="InterPro" id="IPR000524">
    <property type="entry name" value="Tscrpt_reg_HTH_GntR"/>
</dbReference>
<dbReference type="SUPFAM" id="SSF46785">
    <property type="entry name" value="Winged helix' DNA-binding domain"/>
    <property type="match status" value="1"/>
</dbReference>
<dbReference type="SMART" id="SM00345">
    <property type="entry name" value="HTH_GNTR"/>
    <property type="match status" value="1"/>
</dbReference>
<evidence type="ECO:0000313" key="5">
    <source>
        <dbReference type="EMBL" id="GAA4703817.1"/>
    </source>
</evidence>
<dbReference type="Gene3D" id="1.10.10.10">
    <property type="entry name" value="Winged helix-like DNA-binding domain superfamily/Winged helix DNA-binding domain"/>
    <property type="match status" value="1"/>
</dbReference>
<dbReference type="RefSeq" id="WP_345383114.1">
    <property type="nucleotide sequence ID" value="NZ_BAABIC010000019.1"/>
</dbReference>
<organism evidence="5 6">
    <name type="scientific">Pseudonocardia yuanmonensis</name>
    <dbReference type="NCBI Taxonomy" id="1095914"/>
    <lineage>
        <taxon>Bacteria</taxon>
        <taxon>Bacillati</taxon>
        <taxon>Actinomycetota</taxon>
        <taxon>Actinomycetes</taxon>
        <taxon>Pseudonocardiales</taxon>
        <taxon>Pseudonocardiaceae</taxon>
        <taxon>Pseudonocardia</taxon>
    </lineage>
</organism>
<evidence type="ECO:0000259" key="4">
    <source>
        <dbReference type="PROSITE" id="PS50949"/>
    </source>
</evidence>
<keyword evidence="3" id="KW-0804">Transcription</keyword>
<gene>
    <name evidence="5" type="ORF">GCM10023215_49240</name>
</gene>
<evidence type="ECO:0000313" key="6">
    <source>
        <dbReference type="Proteomes" id="UP001500325"/>
    </source>
</evidence>
<dbReference type="Pfam" id="PF00392">
    <property type="entry name" value="GntR"/>
    <property type="match status" value="1"/>
</dbReference>
<protein>
    <submittedName>
        <fullName evidence="5">GntR family transcriptional regulator</fullName>
    </submittedName>
</protein>